<dbReference type="PANTHER" id="PTHR34934:SF1">
    <property type="entry name" value="FLAVIN-DEPENDENT THYMIDYLATE SYNTHASE"/>
    <property type="match status" value="1"/>
</dbReference>
<dbReference type="PROSITE" id="PS51331">
    <property type="entry name" value="THYX"/>
    <property type="match status" value="1"/>
</dbReference>
<feature type="binding site" evidence="1">
    <location>
        <begin position="98"/>
        <end position="100"/>
    </location>
    <ligand>
        <name>FAD</name>
        <dbReference type="ChEBI" id="CHEBI:57692"/>
        <note>ligand shared between neighboring subunits</note>
    </ligand>
</feature>
<dbReference type="EMBL" id="CP141614">
    <property type="protein sequence ID" value="WRP14040.1"/>
    <property type="molecule type" value="Genomic_DNA"/>
</dbReference>
<keyword evidence="1" id="KW-0274">FAD</keyword>
<comment type="similarity">
    <text evidence="1">Belongs to the thymidylate synthase ThyX family.</text>
</comment>
<feature type="binding site" evidence="1">
    <location>
        <position position="197"/>
    </location>
    <ligand>
        <name>FAD</name>
        <dbReference type="ChEBI" id="CHEBI:57692"/>
        <note>ligand shared between neighboring subunits</note>
    </ligand>
</feature>
<keyword evidence="1 2" id="KW-0489">Methyltransferase</keyword>
<comment type="pathway">
    <text evidence="1">Pyrimidine metabolism; dTTP biosynthesis.</text>
</comment>
<evidence type="ECO:0000313" key="3">
    <source>
        <dbReference type="Proteomes" id="UP001333102"/>
    </source>
</evidence>
<dbReference type="CDD" id="cd20175">
    <property type="entry name" value="ThyX"/>
    <property type="match status" value="1"/>
</dbReference>
<proteinExistence type="inferred from homology"/>
<evidence type="ECO:0000313" key="2">
    <source>
        <dbReference type="EMBL" id="WRP14040.1"/>
    </source>
</evidence>
<sequence length="252" mass="28686">MQPDQEWIREPRVTLIGITRFFKPDHIAWETDTDNPAQQLVEFAGRLCYRSFHNPSRRTNAQYIDNLLTQGHLSVIEHASASLLIEHISRACSHEIVRHRHFSYSQVSQRYVDEASARMVLPPGLAGDEEAERILGEVAQAARDAYARLVERLRARYASVPDPSLRRKVARQAARSVLPNATETALVMTGNFRAWRHFIRMRASVHADPEIRRVAVAALRILQAEAPAIFGDFEITRTPDGAEVAEPRYAWE</sequence>
<feature type="binding site" evidence="1">
    <location>
        <begin position="95"/>
        <end position="98"/>
    </location>
    <ligand>
        <name>dUMP</name>
        <dbReference type="ChEBI" id="CHEBI:246422"/>
        <note>ligand shared between dimeric partners</note>
    </ligand>
</feature>
<dbReference type="NCBIfam" id="TIGR02170">
    <property type="entry name" value="thyX"/>
    <property type="match status" value="1"/>
</dbReference>
<protein>
    <recommendedName>
        <fullName evidence="1">Flavin-dependent thymidylate synthase</fullName>
        <shortName evidence="1">FDTS</shortName>
        <ecNumber evidence="1">2.1.1.148</ecNumber>
    </recommendedName>
    <alternativeName>
        <fullName evidence="1">FAD-dependent thymidylate synthase</fullName>
    </alternativeName>
    <alternativeName>
        <fullName evidence="1">Thymidylate synthase ThyX</fullName>
        <shortName evidence="1">TS</shortName>
        <shortName evidence="1">TSase</shortName>
    </alternativeName>
</protein>
<feature type="binding site" description="in other chain" evidence="1">
    <location>
        <position position="175"/>
    </location>
    <ligand>
        <name>dUMP</name>
        <dbReference type="ChEBI" id="CHEBI:246422"/>
        <note>ligand shared between dimeric partners</note>
    </ligand>
</feature>
<accession>A0ABZ1BN91</accession>
<keyword evidence="1" id="KW-0521">NADP</keyword>
<feature type="binding site" evidence="1">
    <location>
        <position position="202"/>
    </location>
    <ligand>
        <name>dUMP</name>
        <dbReference type="ChEBI" id="CHEBI:246422"/>
        <note>ligand shared between dimeric partners</note>
    </ligand>
</feature>
<keyword evidence="1 2" id="KW-0808">Transferase</keyword>
<dbReference type="HAMAP" id="MF_01408">
    <property type="entry name" value="ThyX"/>
    <property type="match status" value="1"/>
</dbReference>
<keyword evidence="1" id="KW-0545">Nucleotide biosynthesis</keyword>
<evidence type="ECO:0000256" key="1">
    <source>
        <dbReference type="HAMAP-Rule" id="MF_01408"/>
    </source>
</evidence>
<dbReference type="Gene3D" id="3.30.70.3180">
    <property type="match status" value="1"/>
</dbReference>
<comment type="function">
    <text evidence="1">Catalyzes the reductive methylation of 2'-deoxyuridine-5'-monophosphate (dUMP) to 2'-deoxythymidine-5'-monophosphate (dTMP) while utilizing 5,10-methylenetetrahydrofolate (mTHF) as the methyl donor, and NADPH and FADH(2) as the reductant.</text>
</comment>
<name>A0ABZ1BN91_9FIRM</name>
<gene>
    <name evidence="1 2" type="primary">thyX</name>
    <name evidence="2" type="ORF">VLY81_11495</name>
</gene>
<keyword evidence="1" id="KW-0285">Flavoprotein</keyword>
<feature type="binding site" evidence="1">
    <location>
        <begin position="191"/>
        <end position="193"/>
    </location>
    <ligand>
        <name>FAD</name>
        <dbReference type="ChEBI" id="CHEBI:57692"/>
        <note>ligand shared between neighboring subunits</note>
    </ligand>
</feature>
<dbReference type="Pfam" id="PF02511">
    <property type="entry name" value="Thy1"/>
    <property type="match status" value="1"/>
</dbReference>
<dbReference type="EC" id="2.1.1.148" evidence="1"/>
<dbReference type="Gene3D" id="3.30.1360.170">
    <property type="match status" value="1"/>
</dbReference>
<dbReference type="GO" id="GO:0050797">
    <property type="term" value="F:thymidylate synthase (FAD) activity"/>
    <property type="evidence" value="ECO:0007669"/>
    <property type="project" value="UniProtKB-EC"/>
</dbReference>
<feature type="active site" description="Involved in ionization of N3 of dUMP, leading to its activation" evidence="1">
    <location>
        <position position="202"/>
    </location>
</feature>
<feature type="binding site" evidence="1">
    <location>
        <position position="74"/>
    </location>
    <ligand>
        <name>FAD</name>
        <dbReference type="ChEBI" id="CHEBI:57692"/>
        <note>ligand shared between neighboring subunits</note>
    </ligand>
</feature>
<organism evidence="2 3">
    <name type="scientific">Geochorda subterranea</name>
    <dbReference type="NCBI Taxonomy" id="3109564"/>
    <lineage>
        <taxon>Bacteria</taxon>
        <taxon>Bacillati</taxon>
        <taxon>Bacillota</taxon>
        <taxon>Limnochordia</taxon>
        <taxon>Limnochordales</taxon>
        <taxon>Geochordaceae</taxon>
        <taxon>Geochorda</taxon>
    </lineage>
</organism>
<keyword evidence="3" id="KW-1185">Reference proteome</keyword>
<comment type="subunit">
    <text evidence="1">Homotetramer.</text>
</comment>
<dbReference type="RefSeq" id="WP_324668323.1">
    <property type="nucleotide sequence ID" value="NZ_CP141614.1"/>
</dbReference>
<comment type="cofactor">
    <cofactor evidence="1">
        <name>FAD</name>
        <dbReference type="ChEBI" id="CHEBI:57692"/>
    </cofactor>
    <text evidence="1">Binds 4 FAD per tetramer. Each FAD binding site is formed by three monomers.</text>
</comment>
<reference evidence="3" key="1">
    <citation type="submission" date="2023-12" db="EMBL/GenBank/DDBJ databases">
        <title>Novel isolates from deep terrestrial aquifers shed light on the physiology and ecology of the class Limnochordia.</title>
        <authorList>
            <person name="Karnachuk O.V."/>
            <person name="Lukina A.P."/>
            <person name="Avakyan M.R."/>
            <person name="Kadnikov V."/>
            <person name="Begmatov S."/>
            <person name="Beletsky A.V."/>
            <person name="Mardanov A.V."/>
            <person name="Ravin N.V."/>
        </authorList>
    </citation>
    <scope>NUCLEOTIDE SEQUENCE [LARGE SCALE GENOMIC DNA]</scope>
    <source>
        <strain evidence="3">LN</strain>
    </source>
</reference>
<dbReference type="InterPro" id="IPR036098">
    <property type="entry name" value="Thymidylate_synthase_ThyX_sf"/>
</dbReference>
<feature type="binding site" evidence="1">
    <location>
        <position position="106"/>
    </location>
    <ligand>
        <name>FAD</name>
        <dbReference type="ChEBI" id="CHEBI:57692"/>
        <note>ligand shared between neighboring subunits</note>
    </ligand>
</feature>
<dbReference type="InterPro" id="IPR003669">
    <property type="entry name" value="Thymidylate_synthase_ThyX"/>
</dbReference>
<dbReference type="Proteomes" id="UP001333102">
    <property type="component" value="Chromosome"/>
</dbReference>
<dbReference type="SUPFAM" id="SSF69796">
    <property type="entry name" value="Thymidylate synthase-complementing protein Thy1"/>
    <property type="match status" value="1"/>
</dbReference>
<comment type="catalytic activity">
    <reaction evidence="1">
        <text>dUMP + (6R)-5,10-methylene-5,6,7,8-tetrahydrofolate + NADPH + H(+) = dTMP + (6S)-5,6,7,8-tetrahydrofolate + NADP(+)</text>
        <dbReference type="Rhea" id="RHEA:29043"/>
        <dbReference type="ChEBI" id="CHEBI:15378"/>
        <dbReference type="ChEBI" id="CHEBI:15636"/>
        <dbReference type="ChEBI" id="CHEBI:57453"/>
        <dbReference type="ChEBI" id="CHEBI:57783"/>
        <dbReference type="ChEBI" id="CHEBI:58349"/>
        <dbReference type="ChEBI" id="CHEBI:63528"/>
        <dbReference type="ChEBI" id="CHEBI:246422"/>
        <dbReference type="EC" id="2.1.1.148"/>
    </reaction>
</comment>
<dbReference type="PANTHER" id="PTHR34934">
    <property type="entry name" value="FLAVIN-DEPENDENT THYMIDYLATE SYNTHASE"/>
    <property type="match status" value="1"/>
</dbReference>
<feature type="binding site" description="in other chain" evidence="1">
    <location>
        <begin position="106"/>
        <end position="110"/>
    </location>
    <ligand>
        <name>dUMP</name>
        <dbReference type="ChEBI" id="CHEBI:246422"/>
        <note>ligand shared between dimeric partners</note>
    </ligand>
</feature>
<dbReference type="GO" id="GO:0032259">
    <property type="term" value="P:methylation"/>
    <property type="evidence" value="ECO:0007669"/>
    <property type="project" value="UniProtKB-KW"/>
</dbReference>